<dbReference type="EMBL" id="HF936600">
    <property type="protein sequence ID" value="CCX34682.1"/>
    <property type="molecule type" value="Genomic_DNA"/>
</dbReference>
<feature type="compositionally biased region" description="Polar residues" evidence="1">
    <location>
        <begin position="18"/>
        <end position="33"/>
    </location>
</feature>
<dbReference type="AlphaFoldDB" id="U4LVM0"/>
<organism evidence="2 3">
    <name type="scientific">Pyronema omphalodes (strain CBS 100304)</name>
    <name type="common">Pyronema confluens</name>
    <dbReference type="NCBI Taxonomy" id="1076935"/>
    <lineage>
        <taxon>Eukaryota</taxon>
        <taxon>Fungi</taxon>
        <taxon>Dikarya</taxon>
        <taxon>Ascomycota</taxon>
        <taxon>Pezizomycotina</taxon>
        <taxon>Pezizomycetes</taxon>
        <taxon>Pezizales</taxon>
        <taxon>Pyronemataceae</taxon>
        <taxon>Pyronema</taxon>
    </lineage>
</organism>
<sequence>MHRSSIALHLPTHRGIFSNKSSPLLRHISSNNLKPPHPSHLEPPALRPPINCILSNHNHNPSPFS</sequence>
<feature type="compositionally biased region" description="Polar residues" evidence="1">
    <location>
        <begin position="53"/>
        <end position="65"/>
    </location>
</feature>
<dbReference type="Proteomes" id="UP000018144">
    <property type="component" value="Unassembled WGS sequence"/>
</dbReference>
<evidence type="ECO:0000256" key="1">
    <source>
        <dbReference type="SAM" id="MobiDB-lite"/>
    </source>
</evidence>
<evidence type="ECO:0000313" key="3">
    <source>
        <dbReference type="Proteomes" id="UP000018144"/>
    </source>
</evidence>
<keyword evidence="3" id="KW-1185">Reference proteome</keyword>
<reference evidence="2 3" key="1">
    <citation type="journal article" date="2013" name="PLoS Genet.">
        <title>The genome and development-dependent transcriptomes of Pyronema confluens: a window into fungal evolution.</title>
        <authorList>
            <person name="Traeger S."/>
            <person name="Altegoer F."/>
            <person name="Freitag M."/>
            <person name="Gabaldon T."/>
            <person name="Kempken F."/>
            <person name="Kumar A."/>
            <person name="Marcet-Houben M."/>
            <person name="Poggeler S."/>
            <person name="Stajich J.E."/>
            <person name="Nowrousian M."/>
        </authorList>
    </citation>
    <scope>NUCLEOTIDE SEQUENCE [LARGE SCALE GENOMIC DNA]</scope>
    <source>
        <strain evidence="3">CBS 100304</strain>
        <tissue evidence="2">Vegetative mycelium</tissue>
    </source>
</reference>
<name>U4LVM0_PYROM</name>
<gene>
    <name evidence="2" type="ORF">PCON_04177</name>
</gene>
<evidence type="ECO:0000313" key="2">
    <source>
        <dbReference type="EMBL" id="CCX34682.1"/>
    </source>
</evidence>
<protein>
    <submittedName>
        <fullName evidence="2">Uncharacterized protein</fullName>
    </submittedName>
</protein>
<feature type="region of interest" description="Disordered" evidence="1">
    <location>
        <begin position="1"/>
        <end position="65"/>
    </location>
</feature>
<accession>U4LVM0</accession>
<proteinExistence type="predicted"/>